<name>A0A0L0C1D8_LUCCU</name>
<keyword evidence="3" id="KW-1185">Reference proteome</keyword>
<evidence type="ECO:0000256" key="1">
    <source>
        <dbReference type="SAM" id="Phobius"/>
    </source>
</evidence>
<dbReference type="STRING" id="7375.A0A0L0C1D8"/>
<dbReference type="EMBL" id="JRES01001017">
    <property type="protein sequence ID" value="KNC26100.1"/>
    <property type="molecule type" value="Genomic_DNA"/>
</dbReference>
<organism evidence="2 3">
    <name type="scientific">Lucilia cuprina</name>
    <name type="common">Green bottle fly</name>
    <name type="synonym">Australian sheep blowfly</name>
    <dbReference type="NCBI Taxonomy" id="7375"/>
    <lineage>
        <taxon>Eukaryota</taxon>
        <taxon>Metazoa</taxon>
        <taxon>Ecdysozoa</taxon>
        <taxon>Arthropoda</taxon>
        <taxon>Hexapoda</taxon>
        <taxon>Insecta</taxon>
        <taxon>Pterygota</taxon>
        <taxon>Neoptera</taxon>
        <taxon>Endopterygota</taxon>
        <taxon>Diptera</taxon>
        <taxon>Brachycera</taxon>
        <taxon>Muscomorpha</taxon>
        <taxon>Oestroidea</taxon>
        <taxon>Calliphoridae</taxon>
        <taxon>Luciliinae</taxon>
        <taxon>Lucilia</taxon>
    </lineage>
</organism>
<keyword evidence="1" id="KW-1133">Transmembrane helix</keyword>
<accession>A0A0L0C1D8</accession>
<protein>
    <submittedName>
        <fullName evidence="2">Uncharacterized protein</fullName>
    </submittedName>
</protein>
<reference evidence="2 3" key="1">
    <citation type="journal article" date="2015" name="Nat. Commun.">
        <title>Lucilia cuprina genome unlocks parasitic fly biology to underpin future interventions.</title>
        <authorList>
            <person name="Anstead C.A."/>
            <person name="Korhonen P.K."/>
            <person name="Young N.D."/>
            <person name="Hall R.S."/>
            <person name="Jex A.R."/>
            <person name="Murali S.C."/>
            <person name="Hughes D.S."/>
            <person name="Lee S.F."/>
            <person name="Perry T."/>
            <person name="Stroehlein A.J."/>
            <person name="Ansell B.R."/>
            <person name="Breugelmans B."/>
            <person name="Hofmann A."/>
            <person name="Qu J."/>
            <person name="Dugan S."/>
            <person name="Lee S.L."/>
            <person name="Chao H."/>
            <person name="Dinh H."/>
            <person name="Han Y."/>
            <person name="Doddapaneni H.V."/>
            <person name="Worley K.C."/>
            <person name="Muzny D.M."/>
            <person name="Ioannidis P."/>
            <person name="Waterhouse R.M."/>
            <person name="Zdobnov E.M."/>
            <person name="James P.J."/>
            <person name="Bagnall N.H."/>
            <person name="Kotze A.C."/>
            <person name="Gibbs R.A."/>
            <person name="Richards S."/>
            <person name="Batterham P."/>
            <person name="Gasser R.B."/>
        </authorList>
    </citation>
    <scope>NUCLEOTIDE SEQUENCE [LARGE SCALE GENOMIC DNA]</scope>
    <source>
        <strain evidence="2 3">LS</strain>
        <tissue evidence="2">Full body</tissue>
    </source>
</reference>
<comment type="caution">
    <text evidence="2">The sequence shown here is derived from an EMBL/GenBank/DDBJ whole genome shotgun (WGS) entry which is preliminary data.</text>
</comment>
<keyword evidence="1" id="KW-0472">Membrane</keyword>
<feature type="non-terminal residue" evidence="2">
    <location>
        <position position="88"/>
    </location>
</feature>
<proteinExistence type="predicted"/>
<keyword evidence="1" id="KW-0812">Transmembrane</keyword>
<sequence>MGQPKKLLGISNIYGAYIILIPICLFWSLIVVNKPPAVLNLAGLLYCSLATLDLLDLAGAKGTLLAPIVFDLLSNAFFYSTGHQATIP</sequence>
<feature type="transmembrane region" description="Helical" evidence="1">
    <location>
        <begin position="12"/>
        <end position="31"/>
    </location>
</feature>
<gene>
    <name evidence="2" type="ORF">FF38_02839</name>
</gene>
<dbReference type="Proteomes" id="UP000037069">
    <property type="component" value="Unassembled WGS sequence"/>
</dbReference>
<evidence type="ECO:0000313" key="2">
    <source>
        <dbReference type="EMBL" id="KNC26100.1"/>
    </source>
</evidence>
<dbReference type="AlphaFoldDB" id="A0A0L0C1D8"/>
<evidence type="ECO:0000313" key="3">
    <source>
        <dbReference type="Proteomes" id="UP000037069"/>
    </source>
</evidence>